<dbReference type="InParanoid" id="A0A212QTC3"/>
<keyword evidence="7 8" id="KW-0472">Membrane</keyword>
<evidence type="ECO:0000256" key="5">
    <source>
        <dbReference type="ARBA" id="ARBA00022692"/>
    </source>
</evidence>
<feature type="transmembrane region" description="Helical" evidence="8">
    <location>
        <begin position="331"/>
        <end position="350"/>
    </location>
</feature>
<keyword evidence="5 8" id="KW-0812">Transmembrane</keyword>
<name>A0A212QTC3_9CHLR</name>
<feature type="transmembrane region" description="Helical" evidence="8">
    <location>
        <begin position="166"/>
        <end position="184"/>
    </location>
</feature>
<feature type="transmembrane region" description="Helical" evidence="8">
    <location>
        <begin position="220"/>
        <end position="246"/>
    </location>
</feature>
<proteinExistence type="predicted"/>
<protein>
    <submittedName>
        <fullName evidence="9">4-amino-4-deoxy-L-arabinose transferase and related glycosyltransferases of PMT family</fullName>
    </submittedName>
</protein>
<dbReference type="EMBL" id="FYEK01000022">
    <property type="protein sequence ID" value="SNB62796.1"/>
    <property type="molecule type" value="Genomic_DNA"/>
</dbReference>
<dbReference type="GO" id="GO:0016763">
    <property type="term" value="F:pentosyltransferase activity"/>
    <property type="evidence" value="ECO:0007669"/>
    <property type="project" value="TreeGrafter"/>
</dbReference>
<evidence type="ECO:0000256" key="1">
    <source>
        <dbReference type="ARBA" id="ARBA00004651"/>
    </source>
</evidence>
<dbReference type="GO" id="GO:0009103">
    <property type="term" value="P:lipopolysaccharide biosynthetic process"/>
    <property type="evidence" value="ECO:0007669"/>
    <property type="project" value="UniProtKB-ARBA"/>
</dbReference>
<dbReference type="GO" id="GO:0005886">
    <property type="term" value="C:plasma membrane"/>
    <property type="evidence" value="ECO:0007669"/>
    <property type="project" value="UniProtKB-SubCell"/>
</dbReference>
<keyword evidence="10" id="KW-1185">Reference proteome</keyword>
<keyword evidence="3" id="KW-0328">Glycosyltransferase</keyword>
<feature type="transmembrane region" description="Helical" evidence="8">
    <location>
        <begin position="400"/>
        <end position="417"/>
    </location>
</feature>
<dbReference type="PANTHER" id="PTHR33908:SF11">
    <property type="entry name" value="MEMBRANE PROTEIN"/>
    <property type="match status" value="1"/>
</dbReference>
<evidence type="ECO:0000256" key="2">
    <source>
        <dbReference type="ARBA" id="ARBA00022475"/>
    </source>
</evidence>
<accession>A0A212QTC3</accession>
<dbReference type="Pfam" id="PF09913">
    <property type="entry name" value="DUF2142"/>
    <property type="match status" value="1"/>
</dbReference>
<dbReference type="RefSeq" id="WP_088570852.1">
    <property type="nucleotide sequence ID" value="NZ_FYEK01000022.1"/>
</dbReference>
<dbReference type="InterPro" id="IPR018674">
    <property type="entry name" value="DUF2142_membrane"/>
</dbReference>
<feature type="transmembrane region" description="Helical" evidence="8">
    <location>
        <begin position="429"/>
        <end position="451"/>
    </location>
</feature>
<evidence type="ECO:0000256" key="3">
    <source>
        <dbReference type="ARBA" id="ARBA00022676"/>
    </source>
</evidence>
<evidence type="ECO:0000313" key="9">
    <source>
        <dbReference type="EMBL" id="SNB62796.1"/>
    </source>
</evidence>
<feature type="transmembrane region" description="Helical" evidence="8">
    <location>
        <begin position="12"/>
        <end position="33"/>
    </location>
</feature>
<dbReference type="AlphaFoldDB" id="A0A212QTC3"/>
<feature type="transmembrane region" description="Helical" evidence="8">
    <location>
        <begin position="371"/>
        <end position="388"/>
    </location>
</feature>
<evidence type="ECO:0000256" key="4">
    <source>
        <dbReference type="ARBA" id="ARBA00022679"/>
    </source>
</evidence>
<keyword evidence="6 8" id="KW-1133">Transmembrane helix</keyword>
<reference evidence="10" key="1">
    <citation type="submission" date="2017-06" db="EMBL/GenBank/DDBJ databases">
        <authorList>
            <person name="Varghese N."/>
            <person name="Submissions S."/>
        </authorList>
    </citation>
    <scope>NUCLEOTIDE SEQUENCE [LARGE SCALE GENOMIC DNA]</scope>
    <source>
        <strain evidence="10">JAD2</strain>
    </source>
</reference>
<evidence type="ECO:0000256" key="6">
    <source>
        <dbReference type="ARBA" id="ARBA00022989"/>
    </source>
</evidence>
<keyword evidence="2" id="KW-1003">Cell membrane</keyword>
<feature type="transmembrane region" description="Helical" evidence="8">
    <location>
        <begin position="136"/>
        <end position="160"/>
    </location>
</feature>
<keyword evidence="4 9" id="KW-0808">Transferase</keyword>
<evidence type="ECO:0000313" key="10">
    <source>
        <dbReference type="Proteomes" id="UP000197025"/>
    </source>
</evidence>
<gene>
    <name evidence="9" type="ORF">SAMN02746019_00005870</name>
</gene>
<sequence length="739" mass="82718">MERSPLIPRLRLAGLLALYLALALWHSVVNPLFESSDERFHIGVVVHLVRTGSLPVQVPGRETLWQQEGSQPPLYYMLLAALTRGLGLPLDDFEILYHPNPHAAPGDASRVANRNLALHGPMESFPWRGATLTLHLWRAVSVLLSALTVFATVQAIAILFPGHPSLALGAGLLIALNPMFLFISGSINNDNLVNAMVALTLWLLALRLRGGFAVWRVVGLGLALGAAALAKLSGLVLWPLTAVFLLGIATRERRWARGLWEIAGAFGIALSLCAWWFIRNMILYRDPTGLSVMLDIAGRRSATWADLAGEFEGFRYSFWGVFGGMNVLMPAWAYEALDLGTALAILGLALRVGCAAREARRARRWEEPWAIGLWLLAYGILLFGAFLRWTSQTMASQGRLMFPAIGPIALALWAGWEEIAVRIGRGHRWWIPLPAAFLGSLALWAPLLWIAPAYRPPDFPIPRVPPQPLEAAFGDVFRVWGYDLRPAELRPGGTLELTLYLETLQAPTRDWSLFVHLVDDLDIILTQEDRYPRQGLVRATALRPGERWAELVRLRVPDAVVAPARLSFVVGFYDRRTWERLPARGPNGVPLGDHVRFGDLVLRPRPGEYPNPVSYRFGGRIELVGFEIAPRRVRPGESLRLVLYWQALGPVEQDYTVFTHILEPPQTLWGQEDRPPDPPTSRWQVGVVYRESYTLRVKPETPPGFYEIEVGLYRPETGERLRLPDGRDFVLLSRIRVEP</sequence>
<dbReference type="Proteomes" id="UP000197025">
    <property type="component" value="Unassembled WGS sequence"/>
</dbReference>
<dbReference type="InterPro" id="IPR050297">
    <property type="entry name" value="LipidA_mod_glycosyltrf_83"/>
</dbReference>
<evidence type="ECO:0000256" key="8">
    <source>
        <dbReference type="SAM" id="Phobius"/>
    </source>
</evidence>
<dbReference type="OrthoDB" id="158419at2"/>
<evidence type="ECO:0000256" key="7">
    <source>
        <dbReference type="ARBA" id="ARBA00023136"/>
    </source>
</evidence>
<feature type="transmembrane region" description="Helical" evidence="8">
    <location>
        <begin position="258"/>
        <end position="278"/>
    </location>
</feature>
<comment type="subcellular location">
    <subcellularLocation>
        <location evidence="1">Cell membrane</location>
        <topology evidence="1">Multi-pass membrane protein</topology>
    </subcellularLocation>
</comment>
<dbReference type="PANTHER" id="PTHR33908">
    <property type="entry name" value="MANNOSYLTRANSFERASE YKCB-RELATED"/>
    <property type="match status" value="1"/>
</dbReference>
<organism evidence="9 10">
    <name type="scientific">Thermoflexus hugenholtzii JAD2</name>
    <dbReference type="NCBI Taxonomy" id="877466"/>
    <lineage>
        <taxon>Bacteria</taxon>
        <taxon>Bacillati</taxon>
        <taxon>Chloroflexota</taxon>
        <taxon>Thermoflexia</taxon>
        <taxon>Thermoflexales</taxon>
        <taxon>Thermoflexaceae</taxon>
        <taxon>Thermoflexus</taxon>
    </lineage>
</organism>
<feature type="transmembrane region" description="Helical" evidence="8">
    <location>
        <begin position="191"/>
        <end position="208"/>
    </location>
</feature>